<protein>
    <recommendedName>
        <fullName evidence="4">Cell wall binding repeat 2</fullName>
    </recommendedName>
</protein>
<evidence type="ECO:0000313" key="3">
    <source>
        <dbReference type="Proteomes" id="UP000713904"/>
    </source>
</evidence>
<dbReference type="Pfam" id="PF04122">
    <property type="entry name" value="CW_binding_2"/>
    <property type="match status" value="3"/>
</dbReference>
<dbReference type="PANTHER" id="PTHR30032:SF8">
    <property type="entry name" value="GERMINATION-SPECIFIC N-ACETYLMURAMOYL-L-ALANINE AMIDASE"/>
    <property type="match status" value="1"/>
</dbReference>
<evidence type="ECO:0000313" key="2">
    <source>
        <dbReference type="EMBL" id="MBC2575721.1"/>
    </source>
</evidence>
<feature type="region of interest" description="Disordered" evidence="1">
    <location>
        <begin position="1024"/>
        <end position="1056"/>
    </location>
</feature>
<dbReference type="RefSeq" id="WP_185623749.1">
    <property type="nucleotide sequence ID" value="NZ_JABGBW010000002.1"/>
</dbReference>
<name>A0ABR6TJX4_9FIRM</name>
<dbReference type="PANTHER" id="PTHR30032">
    <property type="entry name" value="N-ACETYLMURAMOYL-L-ALANINE AMIDASE-RELATED"/>
    <property type="match status" value="1"/>
</dbReference>
<proteinExistence type="predicted"/>
<dbReference type="Gene3D" id="3.40.50.12090">
    <property type="match status" value="3"/>
</dbReference>
<dbReference type="EMBL" id="JABGBW010000002">
    <property type="protein sequence ID" value="MBC2575721.1"/>
    <property type="molecule type" value="Genomic_DNA"/>
</dbReference>
<sequence length="1347" mass="150041">MSNKFKKIISLILCLLLAVNGSFFHVRGENIIEENNSNNENVVLEEINEFGDYVLSVSPSGAAEKIEKVITDSVIELEKATTKYVAFLPKPSYYVENNKLYLKKLKNKHTLTLKLNNGETYNFIYRDGKFEKINENDIPKKQLHVKLEGYFEGALVGQKKYDAISGATGSATSNNNSNIKVMVAETEPGLLPADSDWTELSKSEIEVDKGRTKINLDPASGMEPRYNAMTSAVTLNGIPGQASNYPITLDLYDIYGRHAKSNEAWFGISDPEKVYLEDVLKDVNLKLVSRPGNRVLWYQEPWYIIKFNKNKINNHESITVNKNINLWYGSRESGVYGVLGQIVPVTTKKDKKEGEVFPWEDRIPFQDLVLEEGTDLTIAHMKIMSGVNIIVKKGAVLNLHDSSIYGKVTVDGGTLRVNHNKNGDFDGKNVVSGTSIQGQIILNDGAVLEDSTIYSNTNNITDAGAALQNIKPVVLVKGDAFVKGNVFVRGDESPTGTDIETGKYYRGQNAMKIDGGSLTIANKSSLYLYGGGTKSTTSLGGNALELENNGKVLGDGTLVAMGGSGASDVAGYAVTGLGNISVNKTYLRAGNSYNKNIGKQKAVSENVKIHKNVVGNMIDTDPIAVSGDHDYDEYWKYSSSPKDISRKIGNEVINPSGEEKIPGKDIPEDLPEYGEGPKRVELISKDTNRYSIDINMRDKNSVEWINSIKNKKAILTLNNNKTLEPSNSEEKLGYHVNNGTLYIYSLNINDKIVIKLNGYKDIALKAIPVDQYVKYRLDIATNINNEKPIVPEDDIKIDNETIEKARKKAKEILSNMNLDFLKVQGINEDLNKSNIETFKNKVEELKKLVVKNDLTDTEKKELVEFTQKNKNGKYIGFRKLTKNILIDLRNNGKQTVKNKHDGNRLHVRLKDGKTTFESKLKNVRKIGNPKLKIYYILNKEYDTKVNTVSGATPEFEEHLLEAEYYDIKYKENGKYEISVNENKLLKDKGNISLLKCVFCVELAEGIYIENKDFVFLSENNSNENIPNLPIPNDNKDNKPGSNSESEENSNKKPSIDLTTYKGYNRYGTAVEISKNVYENADDVIIATGENPIDALSASVFAHSKKAPILLSRKNKIDREVLDEIKRLKTKRVTIVGGIDSVSETVVNQLKNEKVSVKRISGKDRYVTSMNILKEGGFSFEKVLIVSGSNYADALSLSGYSAMKNIPMVLVSKEMDNNTVELLKNTKEFIVIGGDASISDNILNKCRKIGRVERIYGVDRYETSYKALNNLYKNRESLVISSGDNNRLTDALAGSSVAAINKAPIVLVNKNIDESVLGNKKYENIFVLGGKDSVTEKTRNTLKKYLKQ</sequence>
<dbReference type="InterPro" id="IPR051922">
    <property type="entry name" value="Bact_Sporulation_Assoc"/>
</dbReference>
<organism evidence="2 3">
    <name type="scientific">Peptostreptococcus canis</name>
    <dbReference type="NCBI Taxonomy" id="1159213"/>
    <lineage>
        <taxon>Bacteria</taxon>
        <taxon>Bacillati</taxon>
        <taxon>Bacillota</taxon>
        <taxon>Clostridia</taxon>
        <taxon>Peptostreptococcales</taxon>
        <taxon>Peptostreptococcaceae</taxon>
        <taxon>Peptostreptococcus</taxon>
    </lineage>
</organism>
<dbReference type="InterPro" id="IPR007253">
    <property type="entry name" value="Cell_wall-bd_2"/>
</dbReference>
<accession>A0ABR6TJX4</accession>
<gene>
    <name evidence="2" type="ORF">HLB29_03385</name>
</gene>
<evidence type="ECO:0000256" key="1">
    <source>
        <dbReference type="SAM" id="MobiDB-lite"/>
    </source>
</evidence>
<reference evidence="2 3" key="1">
    <citation type="submission" date="2020-05" db="EMBL/GenBank/DDBJ databases">
        <title>Draft genome of xy-202 and genomic insight in genome of the genus Peptostreptococcus.</title>
        <authorList>
            <person name="Zhang Z."/>
        </authorList>
    </citation>
    <scope>NUCLEOTIDE SEQUENCE [LARGE SCALE GENOMIC DNA]</scope>
    <source>
        <strain evidence="2 3">DSM 27025</strain>
    </source>
</reference>
<evidence type="ECO:0008006" key="4">
    <source>
        <dbReference type="Google" id="ProtNLM"/>
    </source>
</evidence>
<dbReference type="Proteomes" id="UP000713904">
    <property type="component" value="Unassembled WGS sequence"/>
</dbReference>
<comment type="caution">
    <text evidence="2">The sequence shown here is derived from an EMBL/GenBank/DDBJ whole genome shotgun (WGS) entry which is preliminary data.</text>
</comment>
<keyword evidence="3" id="KW-1185">Reference proteome</keyword>